<evidence type="ECO:0000313" key="7">
    <source>
        <dbReference type="Proteomes" id="UP001415857"/>
    </source>
</evidence>
<accession>A0AAP0S074</accession>
<keyword evidence="2 4" id="KW-0863">Zinc-finger</keyword>
<evidence type="ECO:0000313" key="6">
    <source>
        <dbReference type="EMBL" id="KAK9287744.1"/>
    </source>
</evidence>
<evidence type="ECO:0000256" key="2">
    <source>
        <dbReference type="ARBA" id="ARBA00022771"/>
    </source>
</evidence>
<gene>
    <name evidence="6" type="ORF">L1049_016184</name>
</gene>
<dbReference type="SMART" id="SM00575">
    <property type="entry name" value="ZnF_PMZ"/>
    <property type="match status" value="1"/>
</dbReference>
<dbReference type="SMART" id="SM00666">
    <property type="entry name" value="PB1"/>
    <property type="match status" value="1"/>
</dbReference>
<dbReference type="GO" id="GO:0008270">
    <property type="term" value="F:zinc ion binding"/>
    <property type="evidence" value="ECO:0007669"/>
    <property type="project" value="UniProtKB-KW"/>
</dbReference>
<keyword evidence="7" id="KW-1185">Reference proteome</keyword>
<reference evidence="6 7" key="1">
    <citation type="journal article" date="2024" name="Plant J.">
        <title>Genome sequences and population genomics reveal climatic adaptation and genomic divergence between two closely related sweetgum species.</title>
        <authorList>
            <person name="Xu W.Q."/>
            <person name="Ren C.Q."/>
            <person name="Zhang X.Y."/>
            <person name="Comes H.P."/>
            <person name="Liu X.H."/>
            <person name="Li Y.G."/>
            <person name="Kettle C.J."/>
            <person name="Jalonen R."/>
            <person name="Gaisberger H."/>
            <person name="Ma Y.Z."/>
            <person name="Qiu Y.X."/>
        </authorList>
    </citation>
    <scope>NUCLEOTIDE SEQUENCE [LARGE SCALE GENOMIC DNA]</scope>
    <source>
        <strain evidence="6">Hangzhou</strain>
    </source>
</reference>
<keyword evidence="1" id="KW-0479">Metal-binding</keyword>
<dbReference type="PANTHER" id="PTHR31973:SF182">
    <property type="entry name" value="SWIM-TYPE DOMAIN-CONTAINING PROTEIN"/>
    <property type="match status" value="1"/>
</dbReference>
<dbReference type="Proteomes" id="UP001415857">
    <property type="component" value="Unassembled WGS sequence"/>
</dbReference>
<dbReference type="InterPro" id="IPR007527">
    <property type="entry name" value="Znf_SWIM"/>
</dbReference>
<dbReference type="Pfam" id="PF03108">
    <property type="entry name" value="DBD_Tnp_Mut"/>
    <property type="match status" value="1"/>
</dbReference>
<keyword evidence="3" id="KW-0862">Zinc</keyword>
<dbReference type="CDD" id="cd06410">
    <property type="entry name" value="PB1_UP2"/>
    <property type="match status" value="1"/>
</dbReference>
<dbReference type="PROSITE" id="PS50966">
    <property type="entry name" value="ZF_SWIM"/>
    <property type="match status" value="1"/>
</dbReference>
<dbReference type="PANTHER" id="PTHR31973">
    <property type="entry name" value="POLYPROTEIN, PUTATIVE-RELATED"/>
    <property type="match status" value="1"/>
</dbReference>
<protein>
    <recommendedName>
        <fullName evidence="5">SWIM-type domain-containing protein</fullName>
    </recommendedName>
</protein>
<dbReference type="SUPFAM" id="SSF54277">
    <property type="entry name" value="CAD &amp; PB1 domains"/>
    <property type="match status" value="1"/>
</dbReference>
<dbReference type="InterPro" id="IPR000270">
    <property type="entry name" value="PB1_dom"/>
</dbReference>
<comment type="caution">
    <text evidence="6">The sequence shown here is derived from an EMBL/GenBank/DDBJ whole genome shotgun (WGS) entry which is preliminary data.</text>
</comment>
<sequence>MAKGKLIVICQSGGKFITTGDGSLSYSGGDAHAMSVNNDTNFDDFKSEIAEMWKHDLSSMTIKYFLPNNKYTLITISSNKDIQRMIEFHEDSASVDVYVIATHAAASDVTTTPCSRSSRTTANEPASAIAPTDFFNDAEDIERQKNSASWKNSIVGVEQQFNSVNEFRDALHKYSLAHGFLYTFKRNSSTRVSVSCKTKDCPWLIHATKLSTTQLFKIRKMNRTHTCGVGTNTVNRPRASNKLLTSIVKEKLRNTPNYRPMEIADEIRRDFGIEVGYAQAWRGMETALEELHDHLTENLKQDLKGPFTREVVCAIVSELHNAAFAPTVEGFKKCIETMKCLSPEAYEWIQKNKPEHWANAFFKGARYNHVKSNVADSFYNWVSEFPALPIVEVIETTRRKMMELIYKCRVEADEWSSRLTPAAEEKLQTIISKSRSVEVLFSPGSTYKVRDTLRVINVVSLDDWDCSCREWQITGLPCLHAVAVIDCIGRNVYDYCSQYFRIETYRISYSESINPVLTADRPIHRESSPLRVHPPSIRRPSGRPKEKRLRAEGVVKRPLHCSKCNKFIILLLCSTWDMSVWVSVETCDESGEKLRSGDGWMHRRARSL</sequence>
<proteinExistence type="predicted"/>
<dbReference type="InterPro" id="IPR004332">
    <property type="entry name" value="Transposase_MuDR"/>
</dbReference>
<feature type="domain" description="SWIM-type" evidence="5">
    <location>
        <begin position="447"/>
        <end position="489"/>
    </location>
</feature>
<name>A0AAP0S074_LIQFO</name>
<organism evidence="6 7">
    <name type="scientific">Liquidambar formosana</name>
    <name type="common">Formosan gum</name>
    <dbReference type="NCBI Taxonomy" id="63359"/>
    <lineage>
        <taxon>Eukaryota</taxon>
        <taxon>Viridiplantae</taxon>
        <taxon>Streptophyta</taxon>
        <taxon>Embryophyta</taxon>
        <taxon>Tracheophyta</taxon>
        <taxon>Spermatophyta</taxon>
        <taxon>Magnoliopsida</taxon>
        <taxon>eudicotyledons</taxon>
        <taxon>Gunneridae</taxon>
        <taxon>Pentapetalae</taxon>
        <taxon>Saxifragales</taxon>
        <taxon>Altingiaceae</taxon>
        <taxon>Liquidambar</taxon>
    </lineage>
</organism>
<dbReference type="Pfam" id="PF04434">
    <property type="entry name" value="SWIM"/>
    <property type="match status" value="1"/>
</dbReference>
<evidence type="ECO:0000256" key="3">
    <source>
        <dbReference type="ARBA" id="ARBA00022833"/>
    </source>
</evidence>
<dbReference type="AlphaFoldDB" id="A0AAP0S074"/>
<dbReference type="EMBL" id="JBBPBK010000003">
    <property type="protein sequence ID" value="KAK9287744.1"/>
    <property type="molecule type" value="Genomic_DNA"/>
</dbReference>
<dbReference type="Pfam" id="PF00564">
    <property type="entry name" value="PB1"/>
    <property type="match status" value="1"/>
</dbReference>
<dbReference type="Gene3D" id="3.10.20.90">
    <property type="entry name" value="Phosphatidylinositol 3-kinase Catalytic Subunit, Chain A, domain 1"/>
    <property type="match status" value="1"/>
</dbReference>
<evidence type="ECO:0000259" key="5">
    <source>
        <dbReference type="PROSITE" id="PS50966"/>
    </source>
</evidence>
<evidence type="ECO:0000256" key="4">
    <source>
        <dbReference type="PROSITE-ProRule" id="PRU00325"/>
    </source>
</evidence>
<dbReference type="InterPro" id="IPR006564">
    <property type="entry name" value="Znf_PMZ"/>
</dbReference>
<evidence type="ECO:0000256" key="1">
    <source>
        <dbReference type="ARBA" id="ARBA00022723"/>
    </source>
</evidence>